<dbReference type="Proteomes" id="UP000265566">
    <property type="component" value="Chromosome 6"/>
</dbReference>
<dbReference type="PRINTS" id="PR00463">
    <property type="entry name" value="EP450I"/>
</dbReference>
<dbReference type="Gramene" id="rna37553">
    <property type="protein sequence ID" value="RHN52835.1"/>
    <property type="gene ID" value="gene37553"/>
</dbReference>
<dbReference type="InterPro" id="IPR017972">
    <property type="entry name" value="Cyt_P450_CS"/>
</dbReference>
<dbReference type="SUPFAM" id="SSF48264">
    <property type="entry name" value="Cytochrome P450"/>
    <property type="match status" value="1"/>
</dbReference>
<evidence type="ECO:0000256" key="11">
    <source>
        <dbReference type="RuleBase" id="RU000461"/>
    </source>
</evidence>
<dbReference type="InterPro" id="IPR002401">
    <property type="entry name" value="Cyt_P450_E_grp-I"/>
</dbReference>
<dbReference type="Gene3D" id="1.10.630.10">
    <property type="entry name" value="Cytochrome P450"/>
    <property type="match status" value="1"/>
</dbReference>
<keyword evidence="16" id="KW-1185">Reference proteome</keyword>
<feature type="transmembrane region" description="Helical" evidence="12">
    <location>
        <begin position="6"/>
        <end position="26"/>
    </location>
</feature>
<evidence type="ECO:0000256" key="3">
    <source>
        <dbReference type="ARBA" id="ARBA00010617"/>
    </source>
</evidence>
<dbReference type="STRING" id="3880.A0A072UD95"/>
<dbReference type="KEGG" id="mtr:25496866"/>
<dbReference type="GO" id="GO:0005506">
    <property type="term" value="F:iron ion binding"/>
    <property type="evidence" value="ECO:0007669"/>
    <property type="project" value="InterPro"/>
</dbReference>
<feature type="binding site" description="axial binding residue" evidence="10">
    <location>
        <position position="448"/>
    </location>
    <ligand>
        <name>heme</name>
        <dbReference type="ChEBI" id="CHEBI:30413"/>
    </ligand>
    <ligandPart>
        <name>Fe</name>
        <dbReference type="ChEBI" id="CHEBI:18248"/>
    </ligandPart>
</feature>
<dbReference type="SMR" id="A0A072UD95"/>
<dbReference type="FunFam" id="1.10.630.10:FF:000011">
    <property type="entry name" value="Cytochrome P450 83B1"/>
    <property type="match status" value="1"/>
</dbReference>
<evidence type="ECO:0000313" key="14">
    <source>
        <dbReference type="EMBL" id="RHN52835.1"/>
    </source>
</evidence>
<evidence type="ECO:0000256" key="12">
    <source>
        <dbReference type="SAM" id="Phobius"/>
    </source>
</evidence>
<sequence>MLPQTFTLPEILFVIFILILSATIFNSKWNQKNGRKNPPGPKPLPIIGNLHMLGKLPHRSLQLLSQKYGPIMSFKLGQVQTIVVSSPQIAELFLKTHDSIFSSRPKAFAADYMTYGKKGIIFTEYGDYWRNMRKLCTIQLLHSSKVEMFAPLRKEEVGLLVKSLRKSATLHEVVNVSKVVAELIENITCKMILGRSKDDRFDLKGIVHKAMLLTGKFNLSDYLPWLRPFDLQGIERQIKKTWKQYDELLEQIIKERENQSIEEQKGHNNKDFVDILLSLMNQSIDSKDNKYDIDRTNIKAILIDMISAALDTTSVVIDWVLSQLLKHPYAMKKLQQELENVVGMNRQVEETHLAKLPYLTMVVKETLRLCPVGPLLVPHECLEDVVVDGYYIKKKTRILINAWTIGRDTNVWSDNAETFYPERFEDSDVDIRGHDFQLIPFGFGRRSCPGIQMGLTSVKLVVAQLMHCFNWELPDAMSKDELDMSEKFELSMPRCQPLLAMPTYRLVA</sequence>
<dbReference type="Pfam" id="PF00067">
    <property type="entry name" value="p450"/>
    <property type="match status" value="1"/>
</dbReference>
<evidence type="ECO:0000256" key="5">
    <source>
        <dbReference type="ARBA" id="ARBA00022723"/>
    </source>
</evidence>
<comment type="cofactor">
    <cofactor evidence="1 10">
        <name>heme</name>
        <dbReference type="ChEBI" id="CHEBI:30413"/>
    </cofactor>
</comment>
<dbReference type="InterPro" id="IPR036396">
    <property type="entry name" value="Cyt_P450_sf"/>
</dbReference>
<dbReference type="GO" id="GO:0016709">
    <property type="term" value="F:oxidoreductase activity, acting on paired donors, with incorporation or reduction of molecular oxygen, NAD(P)H as one donor, and incorporation of one atom of oxygen"/>
    <property type="evidence" value="ECO:0000318"/>
    <property type="project" value="GO_Central"/>
</dbReference>
<keyword evidence="8 11" id="KW-0503">Monooxygenase</keyword>
<dbReference type="CDD" id="cd11072">
    <property type="entry name" value="CYP71-like"/>
    <property type="match status" value="1"/>
</dbReference>
<evidence type="ECO:0000313" key="13">
    <source>
        <dbReference type="EMBL" id="KEH27058.1"/>
    </source>
</evidence>
<dbReference type="PROSITE" id="PS00086">
    <property type="entry name" value="CYTOCHROME_P450"/>
    <property type="match status" value="1"/>
</dbReference>
<evidence type="ECO:0000256" key="6">
    <source>
        <dbReference type="ARBA" id="ARBA00023002"/>
    </source>
</evidence>
<name>A0A072UD95_MEDTR</name>
<organism evidence="13 16">
    <name type="scientific">Medicago truncatula</name>
    <name type="common">Barrel medic</name>
    <name type="synonym">Medicago tribuloides</name>
    <dbReference type="NCBI Taxonomy" id="3880"/>
    <lineage>
        <taxon>Eukaryota</taxon>
        <taxon>Viridiplantae</taxon>
        <taxon>Streptophyta</taxon>
        <taxon>Embryophyta</taxon>
        <taxon>Tracheophyta</taxon>
        <taxon>Spermatophyta</taxon>
        <taxon>Magnoliopsida</taxon>
        <taxon>eudicotyledons</taxon>
        <taxon>Gunneridae</taxon>
        <taxon>Pentapetalae</taxon>
        <taxon>rosids</taxon>
        <taxon>fabids</taxon>
        <taxon>Fabales</taxon>
        <taxon>Fabaceae</taxon>
        <taxon>Papilionoideae</taxon>
        <taxon>50 kb inversion clade</taxon>
        <taxon>NPAAA clade</taxon>
        <taxon>Hologalegina</taxon>
        <taxon>IRL clade</taxon>
        <taxon>Trifolieae</taxon>
        <taxon>Medicago</taxon>
    </lineage>
</organism>
<reference evidence="14" key="4">
    <citation type="journal article" date="2018" name="Nat. Plants">
        <title>Whole-genome landscape of Medicago truncatula symbiotic genes.</title>
        <authorList>
            <person name="Pecrix Y."/>
            <person name="Gamas P."/>
            <person name="Carrere S."/>
        </authorList>
    </citation>
    <scope>NUCLEOTIDE SEQUENCE</scope>
    <source>
        <tissue evidence="14">Leaves</tissue>
    </source>
</reference>
<evidence type="ECO:0000256" key="4">
    <source>
        <dbReference type="ARBA" id="ARBA00022617"/>
    </source>
</evidence>
<evidence type="ECO:0000256" key="10">
    <source>
        <dbReference type="PIRSR" id="PIRSR602401-1"/>
    </source>
</evidence>
<keyword evidence="5 10" id="KW-0479">Metal-binding</keyword>
<protein>
    <submittedName>
        <fullName evidence="13">Cytochrome P450 family 71 protein</fullName>
    </submittedName>
    <submittedName>
        <fullName evidence="14">Putative abieta-7,13-dien-18-ol hydroxylase</fullName>
        <ecNumber evidence="14">1.14.14.145</ecNumber>
    </submittedName>
</protein>
<dbReference type="PANTHER" id="PTHR47943:SF9">
    <property type="entry name" value="CYTOCHROME P450"/>
    <property type="match status" value="1"/>
</dbReference>
<dbReference type="EMBL" id="CM001222">
    <property type="protein sequence ID" value="KEH27058.1"/>
    <property type="molecule type" value="Genomic_DNA"/>
</dbReference>
<keyword evidence="12" id="KW-1133">Transmembrane helix</keyword>
<dbReference type="PANTHER" id="PTHR47943">
    <property type="entry name" value="CYTOCHROME P450 93A3-LIKE"/>
    <property type="match status" value="1"/>
</dbReference>
<comment type="subcellular location">
    <subcellularLocation>
        <location evidence="2">Membrane</location>
    </subcellularLocation>
</comment>
<dbReference type="OrthoDB" id="2789670at2759"/>
<accession>A0A072UD95</accession>
<evidence type="ECO:0000313" key="15">
    <source>
        <dbReference type="EnsemblPlants" id="KEH27058"/>
    </source>
</evidence>
<evidence type="ECO:0000256" key="8">
    <source>
        <dbReference type="ARBA" id="ARBA00023033"/>
    </source>
</evidence>
<keyword evidence="12" id="KW-0812">Transmembrane</keyword>
<evidence type="ECO:0000256" key="2">
    <source>
        <dbReference type="ARBA" id="ARBA00004370"/>
    </source>
</evidence>
<dbReference type="HOGENOM" id="CLU_001570_4_0_1"/>
<dbReference type="EMBL" id="PSQE01000006">
    <property type="protein sequence ID" value="RHN52835.1"/>
    <property type="molecule type" value="Genomic_DNA"/>
</dbReference>
<dbReference type="GO" id="GO:0036204">
    <property type="term" value="F:abieta-7,13-dien-18-ol hydroxylase activity"/>
    <property type="evidence" value="ECO:0007669"/>
    <property type="project" value="UniProtKB-EC"/>
</dbReference>
<gene>
    <name evidence="15" type="primary">25496866</name>
    <name evidence="13" type="ordered locus">MTR_6g084770</name>
    <name evidence="14" type="ORF">MtrunA17_Chr6g0484811</name>
</gene>
<reference evidence="15" key="3">
    <citation type="submission" date="2015-04" db="UniProtKB">
        <authorList>
            <consortium name="EnsemblPlants"/>
        </authorList>
    </citation>
    <scope>IDENTIFICATION</scope>
    <source>
        <strain evidence="15">cv. Jemalong A17</strain>
    </source>
</reference>
<evidence type="ECO:0000256" key="1">
    <source>
        <dbReference type="ARBA" id="ARBA00001971"/>
    </source>
</evidence>
<keyword evidence="9 12" id="KW-0472">Membrane</keyword>
<dbReference type="Proteomes" id="UP000002051">
    <property type="component" value="Chromosome 6"/>
</dbReference>
<evidence type="ECO:0000256" key="7">
    <source>
        <dbReference type="ARBA" id="ARBA00023004"/>
    </source>
</evidence>
<dbReference type="PRINTS" id="PR00385">
    <property type="entry name" value="P450"/>
</dbReference>
<dbReference type="GO" id="GO:0016020">
    <property type="term" value="C:membrane"/>
    <property type="evidence" value="ECO:0000318"/>
    <property type="project" value="GO_Central"/>
</dbReference>
<dbReference type="InterPro" id="IPR001128">
    <property type="entry name" value="Cyt_P450"/>
</dbReference>
<dbReference type="GO" id="GO:0020037">
    <property type="term" value="F:heme binding"/>
    <property type="evidence" value="ECO:0007669"/>
    <property type="project" value="InterPro"/>
</dbReference>
<keyword evidence="7 10" id="KW-0408">Iron</keyword>
<proteinExistence type="inferred from homology"/>
<evidence type="ECO:0000256" key="9">
    <source>
        <dbReference type="ARBA" id="ARBA00023136"/>
    </source>
</evidence>
<keyword evidence="4 10" id="KW-0349">Heme</keyword>
<dbReference type="AlphaFoldDB" id="A0A072UD95"/>
<reference evidence="13 16" key="1">
    <citation type="journal article" date="2011" name="Nature">
        <title>The Medicago genome provides insight into the evolution of rhizobial symbioses.</title>
        <authorList>
            <person name="Young N.D."/>
            <person name="Debelle F."/>
            <person name="Oldroyd G.E."/>
            <person name="Geurts R."/>
            <person name="Cannon S.B."/>
            <person name="Udvardi M.K."/>
            <person name="Benedito V.A."/>
            <person name="Mayer K.F."/>
            <person name="Gouzy J."/>
            <person name="Schoof H."/>
            <person name="Van de Peer Y."/>
            <person name="Proost S."/>
            <person name="Cook D.R."/>
            <person name="Meyers B.C."/>
            <person name="Spannagl M."/>
            <person name="Cheung F."/>
            <person name="De Mita S."/>
            <person name="Krishnakumar V."/>
            <person name="Gundlach H."/>
            <person name="Zhou S."/>
            <person name="Mudge J."/>
            <person name="Bharti A.K."/>
            <person name="Murray J.D."/>
            <person name="Naoumkina M.A."/>
            <person name="Rosen B."/>
            <person name="Silverstein K.A."/>
            <person name="Tang H."/>
            <person name="Rombauts S."/>
            <person name="Zhao P.X."/>
            <person name="Zhou P."/>
            <person name="Barbe V."/>
            <person name="Bardou P."/>
            <person name="Bechner M."/>
            <person name="Bellec A."/>
            <person name="Berger A."/>
            <person name="Berges H."/>
            <person name="Bidwell S."/>
            <person name="Bisseling T."/>
            <person name="Choisne N."/>
            <person name="Couloux A."/>
            <person name="Denny R."/>
            <person name="Deshpande S."/>
            <person name="Dai X."/>
            <person name="Doyle J.J."/>
            <person name="Dudez A.M."/>
            <person name="Farmer A.D."/>
            <person name="Fouteau S."/>
            <person name="Franken C."/>
            <person name="Gibelin C."/>
            <person name="Gish J."/>
            <person name="Goldstein S."/>
            <person name="Gonzalez A.J."/>
            <person name="Green P.J."/>
            <person name="Hallab A."/>
            <person name="Hartog M."/>
            <person name="Hua A."/>
            <person name="Humphray S.J."/>
            <person name="Jeong D.H."/>
            <person name="Jing Y."/>
            <person name="Jocker A."/>
            <person name="Kenton S.M."/>
            <person name="Kim D.J."/>
            <person name="Klee K."/>
            <person name="Lai H."/>
            <person name="Lang C."/>
            <person name="Lin S."/>
            <person name="Macmil S.L."/>
            <person name="Magdelenat G."/>
            <person name="Matthews L."/>
            <person name="McCorrison J."/>
            <person name="Monaghan E.L."/>
            <person name="Mun J.H."/>
            <person name="Najar F.Z."/>
            <person name="Nicholson C."/>
            <person name="Noirot C."/>
            <person name="O'Bleness M."/>
            <person name="Paule C.R."/>
            <person name="Poulain J."/>
            <person name="Prion F."/>
            <person name="Qin B."/>
            <person name="Qu C."/>
            <person name="Retzel E.F."/>
            <person name="Riddle C."/>
            <person name="Sallet E."/>
            <person name="Samain S."/>
            <person name="Samson N."/>
            <person name="Sanders I."/>
            <person name="Saurat O."/>
            <person name="Scarpelli C."/>
            <person name="Schiex T."/>
            <person name="Segurens B."/>
            <person name="Severin A.J."/>
            <person name="Sherrier D.J."/>
            <person name="Shi R."/>
            <person name="Sims S."/>
            <person name="Singer S.R."/>
            <person name="Sinharoy S."/>
            <person name="Sterck L."/>
            <person name="Viollet A."/>
            <person name="Wang B.B."/>
            <person name="Wang K."/>
            <person name="Wang M."/>
            <person name="Wang X."/>
            <person name="Warfsmann J."/>
            <person name="Weissenbach J."/>
            <person name="White D.D."/>
            <person name="White J.D."/>
            <person name="Wiley G.B."/>
            <person name="Wincker P."/>
            <person name="Xing Y."/>
            <person name="Yang L."/>
            <person name="Yao Z."/>
            <person name="Ying F."/>
            <person name="Zhai J."/>
            <person name="Zhou L."/>
            <person name="Zuber A."/>
            <person name="Denarie J."/>
            <person name="Dixon R.A."/>
            <person name="May G.D."/>
            <person name="Schwartz D.C."/>
            <person name="Rogers J."/>
            <person name="Quetier F."/>
            <person name="Town C.D."/>
            <person name="Roe B.A."/>
        </authorList>
    </citation>
    <scope>NUCLEOTIDE SEQUENCE [LARGE SCALE GENOMIC DNA]</scope>
    <source>
        <strain evidence="13">A17</strain>
        <strain evidence="15 16">cv. Jemalong A17</strain>
    </source>
</reference>
<evidence type="ECO:0000313" key="16">
    <source>
        <dbReference type="Proteomes" id="UP000002051"/>
    </source>
</evidence>
<dbReference type="EC" id="1.14.14.145" evidence="14"/>
<comment type="similarity">
    <text evidence="3 11">Belongs to the cytochrome P450 family.</text>
</comment>
<dbReference type="EnsemblPlants" id="KEH27058">
    <property type="protein sequence ID" value="KEH27058"/>
    <property type="gene ID" value="MTR_6g084770"/>
</dbReference>
<keyword evidence="6 11" id="KW-0560">Oxidoreductase</keyword>
<reference evidence="13 16" key="2">
    <citation type="journal article" date="2014" name="BMC Genomics">
        <title>An improved genome release (version Mt4.0) for the model legume Medicago truncatula.</title>
        <authorList>
            <person name="Tang H."/>
            <person name="Krishnakumar V."/>
            <person name="Bidwell S."/>
            <person name="Rosen B."/>
            <person name="Chan A."/>
            <person name="Zhou S."/>
            <person name="Gentzbittel L."/>
            <person name="Childs K.L."/>
            <person name="Yandell M."/>
            <person name="Gundlach H."/>
            <person name="Mayer K.F."/>
            <person name="Schwartz D.C."/>
            <person name="Town C.D."/>
        </authorList>
    </citation>
    <scope>GENOME REANNOTATION</scope>
    <source>
        <strain evidence="13">A17</strain>
        <strain evidence="15 16">cv. Jemalong A17</strain>
    </source>
</reference>